<organism evidence="1 2">
    <name type="scientific">Hibiscus sabdariffa</name>
    <name type="common">roselle</name>
    <dbReference type="NCBI Taxonomy" id="183260"/>
    <lineage>
        <taxon>Eukaryota</taxon>
        <taxon>Viridiplantae</taxon>
        <taxon>Streptophyta</taxon>
        <taxon>Embryophyta</taxon>
        <taxon>Tracheophyta</taxon>
        <taxon>Spermatophyta</taxon>
        <taxon>Magnoliopsida</taxon>
        <taxon>eudicotyledons</taxon>
        <taxon>Gunneridae</taxon>
        <taxon>Pentapetalae</taxon>
        <taxon>rosids</taxon>
        <taxon>malvids</taxon>
        <taxon>Malvales</taxon>
        <taxon>Malvaceae</taxon>
        <taxon>Malvoideae</taxon>
        <taxon>Hibiscus</taxon>
    </lineage>
</organism>
<name>A0ABR2NZK5_9ROSI</name>
<evidence type="ECO:0000313" key="1">
    <source>
        <dbReference type="EMBL" id="KAK8981533.1"/>
    </source>
</evidence>
<reference evidence="1 2" key="1">
    <citation type="journal article" date="2024" name="G3 (Bethesda)">
        <title>Genome assembly of Hibiscus sabdariffa L. provides insights into metabolisms of medicinal natural products.</title>
        <authorList>
            <person name="Kim T."/>
        </authorList>
    </citation>
    <scope>NUCLEOTIDE SEQUENCE [LARGE SCALE GENOMIC DNA]</scope>
    <source>
        <strain evidence="1">TK-2024</strain>
        <tissue evidence="1">Old leaves</tissue>
    </source>
</reference>
<evidence type="ECO:0000313" key="2">
    <source>
        <dbReference type="Proteomes" id="UP001396334"/>
    </source>
</evidence>
<gene>
    <name evidence="1" type="ORF">V6N11_027946</name>
</gene>
<keyword evidence="2" id="KW-1185">Reference proteome</keyword>
<sequence length="69" mass="7586">MWGVVGTADVRLRNCTNDKALSDKQRALASPMPISVTFSSSESGLGLIKLLHFRKHLQNFCPFSAILPL</sequence>
<accession>A0ABR2NZK5</accession>
<comment type="caution">
    <text evidence="1">The sequence shown here is derived from an EMBL/GenBank/DDBJ whole genome shotgun (WGS) entry which is preliminary data.</text>
</comment>
<proteinExistence type="predicted"/>
<protein>
    <submittedName>
        <fullName evidence="1">Uncharacterized protein</fullName>
    </submittedName>
</protein>
<dbReference type="EMBL" id="JBBPBN010000089">
    <property type="protein sequence ID" value="KAK8981533.1"/>
    <property type="molecule type" value="Genomic_DNA"/>
</dbReference>
<dbReference type="Proteomes" id="UP001396334">
    <property type="component" value="Unassembled WGS sequence"/>
</dbReference>